<evidence type="ECO:0000256" key="1">
    <source>
        <dbReference type="SAM" id="MobiDB-lite"/>
    </source>
</evidence>
<dbReference type="InterPro" id="IPR044822">
    <property type="entry name" value="Myb_DNA-bind_4"/>
</dbReference>
<name>A0A8S9TSE7_PHYIN</name>
<feature type="compositionally biased region" description="Polar residues" evidence="1">
    <location>
        <begin position="1"/>
        <end position="17"/>
    </location>
</feature>
<accession>A0A8S9TSE7</accession>
<proteinExistence type="predicted"/>
<protein>
    <recommendedName>
        <fullName evidence="2">Myb/SANT-like DNA-binding domain-containing protein</fullName>
    </recommendedName>
</protein>
<evidence type="ECO:0000313" key="3">
    <source>
        <dbReference type="EMBL" id="KAF4129464.1"/>
    </source>
</evidence>
<gene>
    <name evidence="3" type="ORF">GN958_ATG21419</name>
</gene>
<dbReference type="Pfam" id="PF13837">
    <property type="entry name" value="Myb_DNA-bind_4"/>
    <property type="match status" value="1"/>
</dbReference>
<evidence type="ECO:0000259" key="2">
    <source>
        <dbReference type="Pfam" id="PF13837"/>
    </source>
</evidence>
<reference evidence="3" key="1">
    <citation type="submission" date="2020-03" db="EMBL/GenBank/DDBJ databases">
        <title>Hybrid Assembly of Korean Phytophthora infestans isolates.</title>
        <authorList>
            <person name="Prokchorchik M."/>
            <person name="Lee Y."/>
            <person name="Seo J."/>
            <person name="Cho J.-H."/>
            <person name="Park Y.-E."/>
            <person name="Jang D.-C."/>
            <person name="Im J.-S."/>
            <person name="Choi J.-G."/>
            <person name="Park H.-J."/>
            <person name="Lee G.-B."/>
            <person name="Lee Y.-G."/>
            <person name="Hong S.-Y."/>
            <person name="Cho K."/>
            <person name="Sohn K.H."/>
        </authorList>
    </citation>
    <scope>NUCLEOTIDE SEQUENCE</scope>
    <source>
        <strain evidence="3">KR_2_A2</strain>
    </source>
</reference>
<feature type="region of interest" description="Disordered" evidence="1">
    <location>
        <begin position="153"/>
        <end position="183"/>
    </location>
</feature>
<organism evidence="3 4">
    <name type="scientific">Phytophthora infestans</name>
    <name type="common">Potato late blight agent</name>
    <name type="synonym">Botrytis infestans</name>
    <dbReference type="NCBI Taxonomy" id="4787"/>
    <lineage>
        <taxon>Eukaryota</taxon>
        <taxon>Sar</taxon>
        <taxon>Stramenopiles</taxon>
        <taxon>Oomycota</taxon>
        <taxon>Peronosporomycetes</taxon>
        <taxon>Peronosporales</taxon>
        <taxon>Peronosporaceae</taxon>
        <taxon>Phytophthora</taxon>
    </lineage>
</organism>
<evidence type="ECO:0000313" key="4">
    <source>
        <dbReference type="Proteomes" id="UP000704712"/>
    </source>
</evidence>
<dbReference type="EMBL" id="JAACNO010002960">
    <property type="protein sequence ID" value="KAF4129464.1"/>
    <property type="molecule type" value="Genomic_DNA"/>
</dbReference>
<dbReference type="AlphaFoldDB" id="A0A8S9TSE7"/>
<feature type="compositionally biased region" description="Basic and acidic residues" evidence="1">
    <location>
        <begin position="160"/>
        <end position="172"/>
    </location>
</feature>
<feature type="domain" description="Myb/SANT-like DNA-binding" evidence="2">
    <location>
        <begin position="35"/>
        <end position="114"/>
    </location>
</feature>
<dbReference type="Proteomes" id="UP000704712">
    <property type="component" value="Unassembled WGS sequence"/>
</dbReference>
<sequence length="246" mass="26881">MEDQNTGAHSTKGTSEPSAARSGTPPKKVRAAKRLKWSNEMVAELVRLRFADGDVKRRLEAAQTKTQTALAWQYFASVLSQSLGVVINRDQVSQKYRKLKCIYRKEKREEGKTGNCARSLREIDDGLWSILHDAFSGKVGISDEVLLDSHLDGGESDSSVVDHDSGDADRPPADAPGKGKLSPIESLATSMRSGMEAIAASLSARTSPDDGLGSLAATLERHHEETRRFQAIQLQLLQQLLARKNA</sequence>
<feature type="region of interest" description="Disordered" evidence="1">
    <location>
        <begin position="1"/>
        <end position="32"/>
    </location>
</feature>
<comment type="caution">
    <text evidence="3">The sequence shown here is derived from an EMBL/GenBank/DDBJ whole genome shotgun (WGS) entry which is preliminary data.</text>
</comment>